<feature type="compositionally biased region" description="Polar residues" evidence="2">
    <location>
        <begin position="134"/>
        <end position="148"/>
    </location>
</feature>
<keyword evidence="5" id="KW-1185">Reference proteome</keyword>
<dbReference type="AlphaFoldDB" id="A0AAD5RWG5"/>
<evidence type="ECO:0000256" key="2">
    <source>
        <dbReference type="SAM" id="MobiDB-lite"/>
    </source>
</evidence>
<dbReference type="EMBL" id="JAKWBI020000026">
    <property type="protein sequence ID" value="KAJ2905703.1"/>
    <property type="molecule type" value="Genomic_DNA"/>
</dbReference>
<feature type="region of interest" description="Disordered" evidence="2">
    <location>
        <begin position="1"/>
        <end position="182"/>
    </location>
</feature>
<name>A0AAD5RWG5_9PEZI</name>
<evidence type="ECO:0000259" key="3">
    <source>
        <dbReference type="Pfam" id="PF15460"/>
    </source>
</evidence>
<feature type="region of interest" description="Disordered" evidence="2">
    <location>
        <begin position="197"/>
        <end position="263"/>
    </location>
</feature>
<organism evidence="4 5">
    <name type="scientific">Zalerion maritima</name>
    <dbReference type="NCBI Taxonomy" id="339359"/>
    <lineage>
        <taxon>Eukaryota</taxon>
        <taxon>Fungi</taxon>
        <taxon>Dikarya</taxon>
        <taxon>Ascomycota</taxon>
        <taxon>Pezizomycotina</taxon>
        <taxon>Sordariomycetes</taxon>
        <taxon>Lulworthiomycetidae</taxon>
        <taxon>Lulworthiales</taxon>
        <taxon>Lulworthiaceae</taxon>
        <taxon>Zalerion</taxon>
    </lineage>
</organism>
<keyword evidence="1" id="KW-0175">Coiled coil</keyword>
<dbReference type="Proteomes" id="UP001201980">
    <property type="component" value="Unassembled WGS sequence"/>
</dbReference>
<dbReference type="PANTHER" id="PTHR38422">
    <property type="entry name" value="SOMETHING ABOUT SILENCING PROTEIN 4"/>
    <property type="match status" value="1"/>
</dbReference>
<feature type="compositionally biased region" description="Polar residues" evidence="2">
    <location>
        <begin position="171"/>
        <end position="182"/>
    </location>
</feature>
<proteinExistence type="predicted"/>
<dbReference type="GO" id="GO:0033255">
    <property type="term" value="C:SAS acetyltransferase complex"/>
    <property type="evidence" value="ECO:0007669"/>
    <property type="project" value="InterPro"/>
</dbReference>
<dbReference type="Pfam" id="PF15460">
    <property type="entry name" value="SAS4"/>
    <property type="match status" value="1"/>
</dbReference>
<evidence type="ECO:0000313" key="4">
    <source>
        <dbReference type="EMBL" id="KAJ2905703.1"/>
    </source>
</evidence>
<feature type="compositionally biased region" description="Polar residues" evidence="2">
    <location>
        <begin position="8"/>
        <end position="30"/>
    </location>
</feature>
<evidence type="ECO:0000256" key="1">
    <source>
        <dbReference type="SAM" id="Coils"/>
    </source>
</evidence>
<sequence length="617" mass="67979">MTRRKTEQSVATQSRARTVQSSLTQAPQQQRSKRPLNASSMGSDQGGLKAKRAKISPPSKDATLAMEGASFGAIAGSSPGSLANRHHIKLAPPPPQPSPRTTSAPATTSSAQLESAPPPQQRRQLSARRPNLEPTPSTSNTDQGTTKIESSKSSDRPPPPGGNAARPGRNSTSRAVSTPSNGIYTDATLALIDAPTKPKSAAAANPPTIASATAKKNSPVLPKHRAKVHNGIRHELDRLKPSDADRKVEESGGRRKLRSTENPRFKSDLSQYFQEYDQIIGNDPLEEHLLEIDTPIVLVDSHPLPKSARSQPDPPMNFADHLASSYNGVHAQVVDLRILDNRVFGDTGEDPLADGLYETFHKRQERNEKSIRNIEKNKAQHEKERVQRLLESLQGQDWLRVLGIHGINTEARKKQYRPARQYFIKGCENILAKFKEWSKYEKSKRYDKGRSKSPTSTPPPGHGGKRGAEGGTKAGGKAKRQRCSATRNSLVEDSEDGDIDASVAKQLQEESAARSKSHGGKSRASAGSKVQQQTKEPVESPKPQEFTSFFKKAYQRDAALKGRRTRHPLAWGHPIPEVEEEEFRLPDDFLDAEALKALSRRRRQARREKRDTLATKK</sequence>
<comment type="caution">
    <text evidence="4">The sequence shown here is derived from an EMBL/GenBank/DDBJ whole genome shotgun (WGS) entry which is preliminary data.</text>
</comment>
<evidence type="ECO:0000313" key="5">
    <source>
        <dbReference type="Proteomes" id="UP001201980"/>
    </source>
</evidence>
<gene>
    <name evidence="4" type="ORF">MKZ38_004570</name>
</gene>
<feature type="compositionally biased region" description="Basic and acidic residues" evidence="2">
    <location>
        <begin position="232"/>
        <end position="263"/>
    </location>
</feature>
<feature type="compositionally biased region" description="Low complexity" evidence="2">
    <location>
        <begin position="99"/>
        <end position="111"/>
    </location>
</feature>
<dbReference type="InterPro" id="IPR038988">
    <property type="entry name" value="Sas4"/>
</dbReference>
<dbReference type="PANTHER" id="PTHR38422:SF1">
    <property type="entry name" value="SOMETHING ABOUT SILENCING PROTEIN 4"/>
    <property type="match status" value="1"/>
</dbReference>
<feature type="region of interest" description="Disordered" evidence="2">
    <location>
        <begin position="442"/>
        <end position="547"/>
    </location>
</feature>
<feature type="compositionally biased region" description="Low complexity" evidence="2">
    <location>
        <begin position="200"/>
        <end position="214"/>
    </location>
</feature>
<accession>A0AAD5RWG5</accession>
<reference evidence="4" key="1">
    <citation type="submission" date="2022-07" db="EMBL/GenBank/DDBJ databases">
        <title>Draft genome sequence of Zalerion maritima ATCC 34329, a (micro)plastics degrading marine fungus.</title>
        <authorList>
            <person name="Paco A."/>
            <person name="Goncalves M.F.M."/>
            <person name="Rocha-Santos T.A.P."/>
            <person name="Alves A."/>
        </authorList>
    </citation>
    <scope>NUCLEOTIDE SEQUENCE</scope>
    <source>
        <strain evidence="4">ATCC 34329</strain>
    </source>
</reference>
<protein>
    <recommendedName>
        <fullName evidence="3">Something about silencing protein 4 domain-containing protein</fullName>
    </recommendedName>
</protein>
<dbReference type="GO" id="GO:0004402">
    <property type="term" value="F:histone acetyltransferase activity"/>
    <property type="evidence" value="ECO:0007669"/>
    <property type="project" value="TreeGrafter"/>
</dbReference>
<feature type="compositionally biased region" description="Basic residues" evidence="2">
    <location>
        <begin position="222"/>
        <end position="231"/>
    </location>
</feature>
<dbReference type="InterPro" id="IPR029184">
    <property type="entry name" value="Sas4_dom"/>
</dbReference>
<feature type="domain" description="Something about silencing protein 4" evidence="3">
    <location>
        <begin position="350"/>
        <end position="443"/>
    </location>
</feature>
<feature type="coiled-coil region" evidence="1">
    <location>
        <begin position="364"/>
        <end position="396"/>
    </location>
</feature>